<dbReference type="RefSeq" id="WP_122965855.1">
    <property type="nucleotide sequence ID" value="NZ_BJMH01000004.1"/>
</dbReference>
<accession>A0A4Y3PAV0</accession>
<organism evidence="2 3">
    <name type="scientific">Brevibacillus parabrevis</name>
    <dbReference type="NCBI Taxonomy" id="54914"/>
    <lineage>
        <taxon>Bacteria</taxon>
        <taxon>Bacillati</taxon>
        <taxon>Bacillota</taxon>
        <taxon>Bacilli</taxon>
        <taxon>Bacillales</taxon>
        <taxon>Paenibacillaceae</taxon>
        <taxon>Brevibacillus</taxon>
    </lineage>
</organism>
<evidence type="ECO:0000313" key="2">
    <source>
        <dbReference type="EMBL" id="GEB31640.1"/>
    </source>
</evidence>
<dbReference type="Proteomes" id="UP000316882">
    <property type="component" value="Unassembled WGS sequence"/>
</dbReference>
<sequence>MATYFPTIVLLLGVIVTIFTVKFPAYRQLTLISGGALSCVVVMIKPDFWPLGLGLLIVTYLVEGWKLYRNRNKGK</sequence>
<dbReference type="GeneID" id="87613728"/>
<protein>
    <submittedName>
        <fullName evidence="2">Uncharacterized protein</fullName>
    </submittedName>
</protein>
<dbReference type="AlphaFoldDB" id="A0A4Y3PAV0"/>
<comment type="caution">
    <text evidence="2">The sequence shown here is derived from an EMBL/GenBank/DDBJ whole genome shotgun (WGS) entry which is preliminary data.</text>
</comment>
<proteinExistence type="predicted"/>
<gene>
    <name evidence="2" type="ORF">BPA01_12200</name>
</gene>
<evidence type="ECO:0000313" key="3">
    <source>
        <dbReference type="Proteomes" id="UP000316882"/>
    </source>
</evidence>
<name>A0A4Y3PAV0_BREPA</name>
<feature type="transmembrane region" description="Helical" evidence="1">
    <location>
        <begin position="48"/>
        <end position="68"/>
    </location>
</feature>
<keyword evidence="3" id="KW-1185">Reference proteome</keyword>
<keyword evidence="1" id="KW-0472">Membrane</keyword>
<keyword evidence="1" id="KW-0812">Transmembrane</keyword>
<dbReference type="STRING" id="54914.AV540_04705"/>
<evidence type="ECO:0000256" key="1">
    <source>
        <dbReference type="SAM" id="Phobius"/>
    </source>
</evidence>
<reference evidence="2 3" key="1">
    <citation type="submission" date="2019-06" db="EMBL/GenBank/DDBJ databases">
        <title>Whole genome shotgun sequence of Brevibacillus parabrevis NBRC 12334.</title>
        <authorList>
            <person name="Hosoyama A."/>
            <person name="Uohara A."/>
            <person name="Ohji S."/>
            <person name="Ichikawa N."/>
        </authorList>
    </citation>
    <scope>NUCLEOTIDE SEQUENCE [LARGE SCALE GENOMIC DNA]</scope>
    <source>
        <strain evidence="2 3">NBRC 12334</strain>
    </source>
</reference>
<dbReference type="EMBL" id="BJMH01000004">
    <property type="protein sequence ID" value="GEB31640.1"/>
    <property type="molecule type" value="Genomic_DNA"/>
</dbReference>
<keyword evidence="1" id="KW-1133">Transmembrane helix</keyword>